<comment type="caution">
    <text evidence="3">The sequence shown here is derived from an EMBL/GenBank/DDBJ whole genome shotgun (WGS) entry which is preliminary data.</text>
</comment>
<dbReference type="EMBL" id="JANAVB010029819">
    <property type="protein sequence ID" value="KAJ6814077.1"/>
    <property type="molecule type" value="Genomic_DNA"/>
</dbReference>
<protein>
    <submittedName>
        <fullName evidence="3">Uncharacterized protein</fullName>
    </submittedName>
</protein>
<dbReference type="EMBL" id="JANAVB010034164">
    <property type="protein sequence ID" value="KAJ6807157.1"/>
    <property type="molecule type" value="Genomic_DNA"/>
</dbReference>
<keyword evidence="4" id="KW-1185">Reference proteome</keyword>
<evidence type="ECO:0000313" key="4">
    <source>
        <dbReference type="Proteomes" id="UP001140949"/>
    </source>
</evidence>
<evidence type="ECO:0000313" key="1">
    <source>
        <dbReference type="EMBL" id="KAJ6807157.1"/>
    </source>
</evidence>
<reference evidence="3" key="2">
    <citation type="submission" date="2023-04" db="EMBL/GenBank/DDBJ databases">
        <authorList>
            <person name="Bruccoleri R.E."/>
            <person name="Oakeley E.J."/>
            <person name="Faust A.-M."/>
            <person name="Dessus-Babus S."/>
            <person name="Altorfer M."/>
            <person name="Burckhardt D."/>
            <person name="Oertli M."/>
            <person name="Naumann U."/>
            <person name="Petersen F."/>
            <person name="Wong J."/>
        </authorList>
    </citation>
    <scope>NUCLEOTIDE SEQUENCE</scope>
    <source>
        <strain evidence="3">GSM-AAB239-AS_SAM_17_03QT</strain>
        <tissue evidence="3">Leaf</tissue>
    </source>
</reference>
<evidence type="ECO:0000313" key="2">
    <source>
        <dbReference type="EMBL" id="KAJ6814077.1"/>
    </source>
</evidence>
<organism evidence="3 4">
    <name type="scientific">Iris pallida</name>
    <name type="common">Sweet iris</name>
    <dbReference type="NCBI Taxonomy" id="29817"/>
    <lineage>
        <taxon>Eukaryota</taxon>
        <taxon>Viridiplantae</taxon>
        <taxon>Streptophyta</taxon>
        <taxon>Embryophyta</taxon>
        <taxon>Tracheophyta</taxon>
        <taxon>Spermatophyta</taxon>
        <taxon>Magnoliopsida</taxon>
        <taxon>Liliopsida</taxon>
        <taxon>Asparagales</taxon>
        <taxon>Iridaceae</taxon>
        <taxon>Iridoideae</taxon>
        <taxon>Irideae</taxon>
        <taxon>Iris</taxon>
    </lineage>
</organism>
<dbReference type="Proteomes" id="UP001140949">
    <property type="component" value="Unassembled WGS sequence"/>
</dbReference>
<reference evidence="3" key="1">
    <citation type="journal article" date="2023" name="GigaByte">
        <title>Genome assembly of the bearded iris, Iris pallida Lam.</title>
        <authorList>
            <person name="Bruccoleri R.E."/>
            <person name="Oakeley E.J."/>
            <person name="Faust A.M.E."/>
            <person name="Altorfer M."/>
            <person name="Dessus-Babus S."/>
            <person name="Burckhardt D."/>
            <person name="Oertli M."/>
            <person name="Naumann U."/>
            <person name="Petersen F."/>
            <person name="Wong J."/>
        </authorList>
    </citation>
    <scope>NUCLEOTIDE SEQUENCE</scope>
    <source>
        <strain evidence="3">GSM-AAB239-AS_SAM_17_03QT</strain>
    </source>
</reference>
<accession>A0AAX6FEX5</accession>
<dbReference type="EMBL" id="JANAVB010029418">
    <property type="protein sequence ID" value="KAJ6814957.1"/>
    <property type="molecule type" value="Genomic_DNA"/>
</dbReference>
<name>A0AAX6FEX5_IRIPA</name>
<sequence>MYFVDKFLCVCAYVYSSLGSHALTLRNSLFVQRIFVFNHYLCEKFINEFFCYHR</sequence>
<proteinExistence type="predicted"/>
<dbReference type="AlphaFoldDB" id="A0AAX6FEX5"/>
<evidence type="ECO:0000313" key="3">
    <source>
        <dbReference type="EMBL" id="KAJ6814957.1"/>
    </source>
</evidence>
<gene>
    <name evidence="3" type="ORF">M6B38_136170</name>
    <name evidence="2" type="ORF">M6B38_139290</name>
    <name evidence="1" type="ORF">M6B38_173305</name>
</gene>